<proteinExistence type="predicted"/>
<keyword evidence="2" id="KW-1185">Reference proteome</keyword>
<evidence type="ECO:0000313" key="1">
    <source>
        <dbReference type="EMBL" id="GCE23129.1"/>
    </source>
</evidence>
<name>A0A402AVM2_9CHLR</name>
<evidence type="ECO:0000313" key="2">
    <source>
        <dbReference type="Proteomes" id="UP000287188"/>
    </source>
</evidence>
<comment type="caution">
    <text evidence="1">The sequence shown here is derived from an EMBL/GenBank/DDBJ whole genome shotgun (WGS) entry which is preliminary data.</text>
</comment>
<gene>
    <name evidence="1" type="ORF">KDK_69290</name>
</gene>
<sequence length="66" mass="7821">MRTPIFIYMSNIYKKSTTQKTHKDAKEDHYKPKLDIQNLMSNHVIEKIEVTTRINNIAQDMAINEK</sequence>
<protein>
    <submittedName>
        <fullName evidence="1">Uncharacterized protein</fullName>
    </submittedName>
</protein>
<dbReference type="Proteomes" id="UP000287188">
    <property type="component" value="Unassembled WGS sequence"/>
</dbReference>
<dbReference type="AlphaFoldDB" id="A0A402AVM2"/>
<reference evidence="2" key="1">
    <citation type="submission" date="2018-12" db="EMBL/GenBank/DDBJ databases">
        <title>Tengunoibacter tsumagoiensis gen. nov., sp. nov., Dictyobacter kobayashii sp. nov., D. alpinus sp. nov., and D. joshuensis sp. nov. and description of Dictyobacteraceae fam. nov. within the order Ktedonobacterales isolated from Tengu-no-mugimeshi.</title>
        <authorList>
            <person name="Wang C.M."/>
            <person name="Zheng Y."/>
            <person name="Sakai Y."/>
            <person name="Toyoda A."/>
            <person name="Minakuchi Y."/>
            <person name="Abe K."/>
            <person name="Yokota A."/>
            <person name="Yabe S."/>
        </authorList>
    </citation>
    <scope>NUCLEOTIDE SEQUENCE [LARGE SCALE GENOMIC DNA]</scope>
    <source>
        <strain evidence="2">Uno11</strain>
    </source>
</reference>
<accession>A0A402AVM2</accession>
<dbReference type="EMBL" id="BIFS01000002">
    <property type="protein sequence ID" value="GCE23129.1"/>
    <property type="molecule type" value="Genomic_DNA"/>
</dbReference>
<organism evidence="1 2">
    <name type="scientific">Dictyobacter kobayashii</name>
    <dbReference type="NCBI Taxonomy" id="2014872"/>
    <lineage>
        <taxon>Bacteria</taxon>
        <taxon>Bacillati</taxon>
        <taxon>Chloroflexota</taxon>
        <taxon>Ktedonobacteria</taxon>
        <taxon>Ktedonobacterales</taxon>
        <taxon>Dictyobacteraceae</taxon>
        <taxon>Dictyobacter</taxon>
    </lineage>
</organism>